<evidence type="ECO:0000256" key="9">
    <source>
        <dbReference type="ARBA" id="ARBA00023136"/>
    </source>
</evidence>
<feature type="region of interest" description="Disordered" evidence="10">
    <location>
        <begin position="1"/>
        <end position="26"/>
    </location>
</feature>
<feature type="region of interest" description="Disordered" evidence="10">
    <location>
        <begin position="156"/>
        <end position="184"/>
    </location>
</feature>
<keyword evidence="4" id="KW-1003">Cell membrane</keyword>
<evidence type="ECO:0000256" key="7">
    <source>
        <dbReference type="ARBA" id="ARBA00022927"/>
    </source>
</evidence>
<dbReference type="PROSITE" id="PS52015">
    <property type="entry name" value="TONB_CTD"/>
    <property type="match status" value="1"/>
</dbReference>
<dbReference type="InterPro" id="IPR006260">
    <property type="entry name" value="TonB/TolA_C"/>
</dbReference>
<evidence type="ECO:0000256" key="1">
    <source>
        <dbReference type="ARBA" id="ARBA00004383"/>
    </source>
</evidence>
<dbReference type="PANTHER" id="PTHR33446">
    <property type="entry name" value="PROTEIN TONB-RELATED"/>
    <property type="match status" value="1"/>
</dbReference>
<keyword evidence="8" id="KW-1133">Transmembrane helix</keyword>
<dbReference type="InterPro" id="IPR051045">
    <property type="entry name" value="TonB-dependent_transducer"/>
</dbReference>
<evidence type="ECO:0000313" key="12">
    <source>
        <dbReference type="EMBL" id="AQT05829.1"/>
    </source>
</evidence>
<dbReference type="STRING" id="1076596.A0U91_14465"/>
<evidence type="ECO:0000256" key="10">
    <source>
        <dbReference type="SAM" id="MobiDB-lite"/>
    </source>
</evidence>
<proteinExistence type="inferred from homology"/>
<feature type="compositionally biased region" description="Pro residues" evidence="10">
    <location>
        <begin position="89"/>
        <end position="124"/>
    </location>
</feature>
<dbReference type="InterPro" id="IPR037682">
    <property type="entry name" value="TonB_C"/>
</dbReference>
<dbReference type="GO" id="GO:0031992">
    <property type="term" value="F:energy transducer activity"/>
    <property type="evidence" value="ECO:0007669"/>
    <property type="project" value="TreeGrafter"/>
</dbReference>
<evidence type="ECO:0000256" key="6">
    <source>
        <dbReference type="ARBA" id="ARBA00022692"/>
    </source>
</evidence>
<dbReference type="KEGG" id="aper:A0U91_14465"/>
<dbReference type="RefSeq" id="WP_244284946.1">
    <property type="nucleotide sequence ID" value="NZ_CP014687.1"/>
</dbReference>
<accession>A0A1U9LHJ0</accession>
<dbReference type="EMBL" id="CP014687">
    <property type="protein sequence ID" value="AQT05829.1"/>
    <property type="molecule type" value="Genomic_DNA"/>
</dbReference>
<evidence type="ECO:0000256" key="2">
    <source>
        <dbReference type="ARBA" id="ARBA00006555"/>
    </source>
</evidence>
<feature type="compositionally biased region" description="Low complexity" evidence="10">
    <location>
        <begin position="156"/>
        <end position="174"/>
    </location>
</feature>
<dbReference type="GO" id="GO:0055085">
    <property type="term" value="P:transmembrane transport"/>
    <property type="evidence" value="ECO:0007669"/>
    <property type="project" value="InterPro"/>
</dbReference>
<dbReference type="PANTHER" id="PTHR33446:SF2">
    <property type="entry name" value="PROTEIN TONB"/>
    <property type="match status" value="1"/>
</dbReference>
<dbReference type="Pfam" id="PF03544">
    <property type="entry name" value="TonB_C"/>
    <property type="match status" value="1"/>
</dbReference>
<reference evidence="12 13" key="1">
    <citation type="submission" date="2016-03" db="EMBL/GenBank/DDBJ databases">
        <title>Acetic acid bacteria sequencing.</title>
        <authorList>
            <person name="Brandt J."/>
            <person name="Jakob F."/>
            <person name="Vogel R.F."/>
        </authorList>
    </citation>
    <scope>NUCLEOTIDE SEQUENCE [LARGE SCALE GENOMIC DNA]</scope>
    <source>
        <strain evidence="12 13">TMW2.1084</strain>
    </source>
</reference>
<name>A0A1U9LHJ0_9PROT</name>
<evidence type="ECO:0000256" key="8">
    <source>
        <dbReference type="ARBA" id="ARBA00022989"/>
    </source>
</evidence>
<comment type="subcellular location">
    <subcellularLocation>
        <location evidence="1">Cell inner membrane</location>
        <topology evidence="1">Single-pass membrane protein</topology>
        <orientation evidence="1">Periplasmic side</orientation>
    </subcellularLocation>
</comment>
<protein>
    <submittedName>
        <fullName evidence="12">Energy transducer TonB</fullName>
    </submittedName>
</protein>
<evidence type="ECO:0000256" key="4">
    <source>
        <dbReference type="ARBA" id="ARBA00022475"/>
    </source>
</evidence>
<keyword evidence="6" id="KW-0812">Transmembrane</keyword>
<dbReference type="GO" id="GO:0015031">
    <property type="term" value="P:protein transport"/>
    <property type="evidence" value="ECO:0007669"/>
    <property type="project" value="UniProtKB-KW"/>
</dbReference>
<evidence type="ECO:0000259" key="11">
    <source>
        <dbReference type="PROSITE" id="PS52015"/>
    </source>
</evidence>
<dbReference type="Proteomes" id="UP000189055">
    <property type="component" value="Chromosome"/>
</dbReference>
<comment type="similarity">
    <text evidence="2">Belongs to the TonB family.</text>
</comment>
<evidence type="ECO:0000256" key="3">
    <source>
        <dbReference type="ARBA" id="ARBA00022448"/>
    </source>
</evidence>
<gene>
    <name evidence="12" type="ORF">A0U91_14465</name>
</gene>
<keyword evidence="7" id="KW-0653">Protein transport</keyword>
<dbReference type="AlphaFoldDB" id="A0A1U9LHJ0"/>
<dbReference type="Gene3D" id="3.30.1150.10">
    <property type="match status" value="1"/>
</dbReference>
<keyword evidence="9" id="KW-0472">Membrane</keyword>
<feature type="domain" description="TonB C-terminal" evidence="11">
    <location>
        <begin position="189"/>
        <end position="280"/>
    </location>
</feature>
<feature type="region of interest" description="Disordered" evidence="10">
    <location>
        <begin position="82"/>
        <end position="127"/>
    </location>
</feature>
<keyword evidence="5" id="KW-0997">Cell inner membrane</keyword>
<keyword evidence="3" id="KW-0813">Transport</keyword>
<organism evidence="12 13">
    <name type="scientific">Acetobacter persici</name>
    <dbReference type="NCBI Taxonomy" id="1076596"/>
    <lineage>
        <taxon>Bacteria</taxon>
        <taxon>Pseudomonadati</taxon>
        <taxon>Pseudomonadota</taxon>
        <taxon>Alphaproteobacteria</taxon>
        <taxon>Acetobacterales</taxon>
        <taxon>Acetobacteraceae</taxon>
        <taxon>Acetobacter</taxon>
    </lineage>
</organism>
<dbReference type="SUPFAM" id="SSF74653">
    <property type="entry name" value="TolA/TonB C-terminal domain"/>
    <property type="match status" value="1"/>
</dbReference>
<dbReference type="GO" id="GO:0098797">
    <property type="term" value="C:plasma membrane protein complex"/>
    <property type="evidence" value="ECO:0007669"/>
    <property type="project" value="TreeGrafter"/>
</dbReference>
<sequence length="280" mass="29350">MSRASGQIGPMPASFTEWHSSKTHRERQEEALRWGLSFMSVLVATAGATAWITSVPHPVTPVAAAPAAAIAIDMVPAPVPAATSRQDVPMPPQHARPVPVPTPVEPPKITAPPSSAPSPPAPVPKPDKLYKIVKKHKAVPNLKKPPPENSQQIDAAAASLPSAATPASSTQAAPVSGVSSPNAAHDPVTWQGALLAQLEKFKRYPQTAMAEHEEGVPTVTFSMDRAGHVLSVRLSKSSGHPLLDAEALALPKRAQPLPAPPESVPGEPITLTVPVEFDIH</sequence>
<dbReference type="NCBIfam" id="TIGR01352">
    <property type="entry name" value="tonB_Cterm"/>
    <property type="match status" value="1"/>
</dbReference>
<evidence type="ECO:0000256" key="5">
    <source>
        <dbReference type="ARBA" id="ARBA00022519"/>
    </source>
</evidence>
<evidence type="ECO:0000313" key="13">
    <source>
        <dbReference type="Proteomes" id="UP000189055"/>
    </source>
</evidence>